<dbReference type="EMBL" id="JADEWN010000005">
    <property type="protein sequence ID" value="MBE9189348.1"/>
    <property type="molecule type" value="Genomic_DNA"/>
</dbReference>
<dbReference type="PRINTS" id="PR00111">
    <property type="entry name" value="ABHYDROLASE"/>
</dbReference>
<name>A0ABR9UM44_9CHRO</name>
<dbReference type="InterPro" id="IPR029058">
    <property type="entry name" value="AB_hydrolase_fold"/>
</dbReference>
<dbReference type="RefSeq" id="WP_193930606.1">
    <property type="nucleotide sequence ID" value="NZ_CAWPMZ010000096.1"/>
</dbReference>
<dbReference type="Proteomes" id="UP000651156">
    <property type="component" value="Unassembled WGS sequence"/>
</dbReference>
<dbReference type="InterPro" id="IPR000073">
    <property type="entry name" value="AB_hydrolase_1"/>
</dbReference>
<evidence type="ECO:0000259" key="1">
    <source>
        <dbReference type="Pfam" id="PF00561"/>
    </source>
</evidence>
<dbReference type="Gene3D" id="3.40.50.1820">
    <property type="entry name" value="alpha/beta hydrolase"/>
    <property type="match status" value="1"/>
</dbReference>
<dbReference type="Pfam" id="PF00561">
    <property type="entry name" value="Abhydrolase_1"/>
    <property type="match status" value="1"/>
</dbReference>
<sequence length="308" mass="34418">MFLPLGFEQQSVLTSLGRIVYYTASGAPWRQTTEDDNREKLVFLHGFGGGSSAYEWSKVYPAFAAEYQVMAPDLIGWGRSEHPARNYTIDDYLTTIAEFLEQICDRPVTVIASSLTAAFTLRLAIARPELFKSLILTTPAGLSDFGENYSRSFFAQLVSTPILDRLLYSTGIATSNGIRSFLEQRQFASANRIYQEIVEAYLESAQQPNAEYAALSFVRGDLCFDLSLYVPQLSVPTAIIWGQKSQFTGPEIGRRFAAMNPQAIRVFQPLDNVGLTPQLELPAVTIGLIRRFLTVLTQEEPREIEARS</sequence>
<proteinExistence type="predicted"/>
<evidence type="ECO:0000313" key="2">
    <source>
        <dbReference type="EMBL" id="MBE9189348.1"/>
    </source>
</evidence>
<organism evidence="2 3">
    <name type="scientific">Gloeocapsopsis crepidinum LEGE 06123</name>
    <dbReference type="NCBI Taxonomy" id="588587"/>
    <lineage>
        <taxon>Bacteria</taxon>
        <taxon>Bacillati</taxon>
        <taxon>Cyanobacteriota</taxon>
        <taxon>Cyanophyceae</taxon>
        <taxon>Oscillatoriophycideae</taxon>
        <taxon>Chroococcales</taxon>
        <taxon>Chroococcaceae</taxon>
        <taxon>Gloeocapsopsis</taxon>
    </lineage>
</organism>
<keyword evidence="2" id="KW-0378">Hydrolase</keyword>
<feature type="domain" description="AB hydrolase-1" evidence="1">
    <location>
        <begin position="41"/>
        <end position="262"/>
    </location>
</feature>
<gene>
    <name evidence="2" type="ORF">IQ230_03005</name>
</gene>
<reference evidence="2 3" key="1">
    <citation type="submission" date="2020-10" db="EMBL/GenBank/DDBJ databases">
        <authorList>
            <person name="Castelo-Branco R."/>
            <person name="Eusebio N."/>
            <person name="Adriana R."/>
            <person name="Vieira A."/>
            <person name="Brugerolle De Fraissinette N."/>
            <person name="Rezende De Castro R."/>
            <person name="Schneider M.P."/>
            <person name="Vasconcelos V."/>
            <person name="Leao P.N."/>
        </authorList>
    </citation>
    <scope>NUCLEOTIDE SEQUENCE [LARGE SCALE GENOMIC DNA]</scope>
    <source>
        <strain evidence="2 3">LEGE 06123</strain>
    </source>
</reference>
<accession>A0ABR9UM44</accession>
<dbReference type="SUPFAM" id="SSF53474">
    <property type="entry name" value="alpha/beta-Hydrolases"/>
    <property type="match status" value="1"/>
</dbReference>
<evidence type="ECO:0000313" key="3">
    <source>
        <dbReference type="Proteomes" id="UP000651156"/>
    </source>
</evidence>
<comment type="caution">
    <text evidence="2">The sequence shown here is derived from an EMBL/GenBank/DDBJ whole genome shotgun (WGS) entry which is preliminary data.</text>
</comment>
<protein>
    <submittedName>
        <fullName evidence="2">Alpha/beta hydrolase</fullName>
    </submittedName>
</protein>
<dbReference type="GO" id="GO:0016787">
    <property type="term" value="F:hydrolase activity"/>
    <property type="evidence" value="ECO:0007669"/>
    <property type="project" value="UniProtKB-KW"/>
</dbReference>
<dbReference type="PANTHER" id="PTHR46438">
    <property type="entry name" value="ALPHA/BETA-HYDROLASES SUPERFAMILY PROTEIN"/>
    <property type="match status" value="1"/>
</dbReference>
<keyword evidence="3" id="KW-1185">Reference proteome</keyword>
<dbReference type="PANTHER" id="PTHR46438:SF2">
    <property type="entry name" value="ALPHA_BETA-HYDROLASES SUPERFAMILY PROTEIN"/>
    <property type="match status" value="1"/>
</dbReference>